<feature type="transmembrane region" description="Helical" evidence="8">
    <location>
        <begin position="131"/>
        <end position="152"/>
    </location>
</feature>
<dbReference type="CDD" id="cd20070">
    <property type="entry name" value="5TM_YidC_Alb3"/>
    <property type="match status" value="1"/>
</dbReference>
<name>A0A2C9UPD4_MANES</name>
<feature type="compositionally biased region" description="Basic and acidic residues" evidence="7">
    <location>
        <begin position="376"/>
        <end position="390"/>
    </location>
</feature>
<dbReference type="GO" id="GO:0010027">
    <property type="term" value="P:thylakoid membrane organization"/>
    <property type="evidence" value="ECO:0000318"/>
    <property type="project" value="GO_Central"/>
</dbReference>
<dbReference type="OrthoDB" id="2148490at2759"/>
<proteinExistence type="inferred from homology"/>
<dbReference type="InterPro" id="IPR001708">
    <property type="entry name" value="YidC/ALB3/OXA1/COX18"/>
</dbReference>
<accession>A0A2C9UPD4</accession>
<keyword evidence="3 6" id="KW-0812">Transmembrane</keyword>
<keyword evidence="11" id="KW-1185">Reference proteome</keyword>
<dbReference type="STRING" id="3983.A0A2C9UPD4"/>
<dbReference type="InterPro" id="IPR028055">
    <property type="entry name" value="YidC/Oxa/ALB_C"/>
</dbReference>
<dbReference type="GO" id="GO:0051205">
    <property type="term" value="P:protein insertion into membrane"/>
    <property type="evidence" value="ECO:0000318"/>
    <property type="project" value="GO_Central"/>
</dbReference>
<evidence type="ECO:0000256" key="2">
    <source>
        <dbReference type="ARBA" id="ARBA00010583"/>
    </source>
</evidence>
<evidence type="ECO:0000256" key="1">
    <source>
        <dbReference type="ARBA" id="ARBA00004141"/>
    </source>
</evidence>
<evidence type="ECO:0000313" key="10">
    <source>
        <dbReference type="EMBL" id="OAY32459.1"/>
    </source>
</evidence>
<evidence type="ECO:0000259" key="9">
    <source>
        <dbReference type="Pfam" id="PF02096"/>
    </source>
</evidence>
<protein>
    <recommendedName>
        <fullName evidence="9">Membrane insertase YidC/Oxa/ALB C-terminal domain-containing protein</fullName>
    </recommendedName>
</protein>
<feature type="compositionally biased region" description="Basic and acidic residues" evidence="7">
    <location>
        <begin position="405"/>
        <end position="436"/>
    </location>
</feature>
<evidence type="ECO:0000256" key="7">
    <source>
        <dbReference type="SAM" id="MobiDB-lite"/>
    </source>
</evidence>
<dbReference type="EMBL" id="CM004399">
    <property type="protein sequence ID" value="OAY32459.1"/>
    <property type="molecule type" value="Genomic_DNA"/>
</dbReference>
<evidence type="ECO:0000256" key="3">
    <source>
        <dbReference type="ARBA" id="ARBA00022692"/>
    </source>
</evidence>
<dbReference type="PANTHER" id="PTHR12428">
    <property type="entry name" value="OXA1"/>
    <property type="match status" value="1"/>
</dbReference>
<evidence type="ECO:0000256" key="8">
    <source>
        <dbReference type="SAM" id="Phobius"/>
    </source>
</evidence>
<dbReference type="AlphaFoldDB" id="A0A2C9UPD4"/>
<evidence type="ECO:0000256" key="6">
    <source>
        <dbReference type="RuleBase" id="RU003945"/>
    </source>
</evidence>
<evidence type="ECO:0000256" key="5">
    <source>
        <dbReference type="ARBA" id="ARBA00023136"/>
    </source>
</evidence>
<evidence type="ECO:0000313" key="11">
    <source>
        <dbReference type="Proteomes" id="UP000091857"/>
    </source>
</evidence>
<feature type="compositionally biased region" description="Polar residues" evidence="7">
    <location>
        <begin position="497"/>
        <end position="522"/>
    </location>
</feature>
<organism evidence="10 11">
    <name type="scientific">Manihot esculenta</name>
    <name type="common">Cassava</name>
    <name type="synonym">Jatropha manihot</name>
    <dbReference type="NCBI Taxonomy" id="3983"/>
    <lineage>
        <taxon>Eukaryota</taxon>
        <taxon>Viridiplantae</taxon>
        <taxon>Streptophyta</taxon>
        <taxon>Embryophyta</taxon>
        <taxon>Tracheophyta</taxon>
        <taxon>Spermatophyta</taxon>
        <taxon>Magnoliopsida</taxon>
        <taxon>eudicotyledons</taxon>
        <taxon>Gunneridae</taxon>
        <taxon>Pentapetalae</taxon>
        <taxon>rosids</taxon>
        <taxon>fabids</taxon>
        <taxon>Malpighiales</taxon>
        <taxon>Euphorbiaceae</taxon>
        <taxon>Crotonoideae</taxon>
        <taxon>Manihoteae</taxon>
        <taxon>Manihot</taxon>
    </lineage>
</organism>
<dbReference type="GO" id="GO:0072598">
    <property type="term" value="P:protein localization to chloroplast"/>
    <property type="evidence" value="ECO:0000318"/>
    <property type="project" value="GO_Central"/>
</dbReference>
<dbReference type="NCBIfam" id="TIGR03592">
    <property type="entry name" value="yidC_oxa1_cterm"/>
    <property type="match status" value="1"/>
</dbReference>
<feature type="compositionally biased region" description="Polar residues" evidence="7">
    <location>
        <begin position="469"/>
        <end position="489"/>
    </location>
</feature>
<dbReference type="PANTHER" id="PTHR12428:SF14">
    <property type="entry name" value="ALBINO3-LIKE PROTEIN 1, CHLOROPLASTIC"/>
    <property type="match status" value="1"/>
</dbReference>
<feature type="domain" description="Membrane insertase YidC/Oxa/ALB C-terminal" evidence="9">
    <location>
        <begin position="133"/>
        <end position="347"/>
    </location>
</feature>
<feature type="transmembrane region" description="Helical" evidence="8">
    <location>
        <begin position="272"/>
        <end position="291"/>
    </location>
</feature>
<feature type="transmembrane region" description="Helical" evidence="8">
    <location>
        <begin position="190"/>
        <end position="213"/>
    </location>
</feature>
<dbReference type="Gramene" id="Manes.13G019300.1.v8.1">
    <property type="protein sequence ID" value="Manes.13G019300.1.v8.1.CDS"/>
    <property type="gene ID" value="Manes.13G019300.v8.1"/>
</dbReference>
<dbReference type="GO" id="GO:0032977">
    <property type="term" value="F:membrane insertase activity"/>
    <property type="evidence" value="ECO:0000318"/>
    <property type="project" value="GO_Central"/>
</dbReference>
<feature type="region of interest" description="Disordered" evidence="7">
    <location>
        <begin position="376"/>
        <end position="552"/>
    </location>
</feature>
<comment type="similarity">
    <text evidence="6">Belongs to the OXA1/ALB3/YidC family.</text>
</comment>
<evidence type="ECO:0000256" key="4">
    <source>
        <dbReference type="ARBA" id="ARBA00022989"/>
    </source>
</evidence>
<dbReference type="InterPro" id="IPR047196">
    <property type="entry name" value="YidC_ALB_C"/>
</dbReference>
<keyword evidence="5 8" id="KW-0472">Membrane</keyword>
<reference evidence="11" key="1">
    <citation type="journal article" date="2016" name="Nat. Biotechnol.">
        <title>Sequencing wild and cultivated cassava and related species reveals extensive interspecific hybridization and genetic diversity.</title>
        <authorList>
            <person name="Bredeson J.V."/>
            <person name="Lyons J.B."/>
            <person name="Prochnik S.E."/>
            <person name="Wu G.A."/>
            <person name="Ha C.M."/>
            <person name="Edsinger-Gonzales E."/>
            <person name="Grimwood J."/>
            <person name="Schmutz J."/>
            <person name="Rabbi I.Y."/>
            <person name="Egesi C."/>
            <person name="Nauluvula P."/>
            <person name="Lebot V."/>
            <person name="Ndunguru J."/>
            <person name="Mkamilo G."/>
            <person name="Bart R.S."/>
            <person name="Setter T.L."/>
            <person name="Gleadow R.M."/>
            <person name="Kulakow P."/>
            <person name="Ferguson M.E."/>
            <person name="Rounsley S."/>
            <person name="Rokhsar D.S."/>
        </authorList>
    </citation>
    <scope>NUCLEOTIDE SEQUENCE [LARGE SCALE GENOMIC DNA]</scope>
    <source>
        <strain evidence="11">cv. AM560-2</strain>
    </source>
</reference>
<feature type="compositionally biased region" description="Basic and acidic residues" evidence="7">
    <location>
        <begin position="523"/>
        <end position="552"/>
    </location>
</feature>
<sequence length="552" mass="60411">MSTSLPSSLPNLVFSPFSDRTRTSNLLLSRTQFASLSTHKPFLRGSTCVARFWFKPGLFPELDGAGEGVIKDFFGGAGSILYTIADAVVSNSDIVTTTTEQNNDWLSGITYYMESVLKVLEDGLSALHVPYAYGFAIILLTVLVKAVTFPLTKKQVESAMAMRSLQPQIKAIQQRYAGDQERIQLETARLYKLAGINPFAGCLPTLATIPVWIGLYRALSNVADEGLLTEGFFWIPSLAGPTTIAARQNGSGISWLFPFVDGHPPLGWPDTLAYLVLPVLLVVSQYISVQIMQSSQTNDPSMKSSQAITKILPLMIGYFALSVPSGLSLYWFTNNILSTVQQVWLQKLGGAKNPVSQEDQLWIQKTVSEINSTKMKTGEVEKLTPEDSTKPKAGQIENLTPEGLRPGERFKQLKEQEAKRRLQREGEKKKAEEAAARRSPIANGSPKDESDRENGATMAGSDAVDEKSANSISNSSTVGVVNGDLSGQNLKKDEKTTSLQSLEKGEVSNSEASGRVEQQSFENKQKEVAEVHGSMTKESKLSEDDMHQATRE</sequence>
<gene>
    <name evidence="10" type="ORF">MANES_13G019300v8</name>
</gene>
<dbReference type="OMA" id="VGNNLWT"/>
<comment type="caution">
    <text evidence="10">The sequence shown here is derived from an EMBL/GenBank/DDBJ whole genome shotgun (WGS) entry which is preliminary data.</text>
</comment>
<comment type="similarity">
    <text evidence="2">Belongs to the OXA1/ALB3/YidC (TC 2.A.9.2) family.</text>
</comment>
<keyword evidence="4 8" id="KW-1133">Transmembrane helix</keyword>
<comment type="subcellular location">
    <subcellularLocation>
        <location evidence="1 6">Membrane</location>
        <topology evidence="1 6">Multi-pass membrane protein</topology>
    </subcellularLocation>
</comment>
<dbReference type="GO" id="GO:0009535">
    <property type="term" value="C:chloroplast thylakoid membrane"/>
    <property type="evidence" value="ECO:0000318"/>
    <property type="project" value="GO_Central"/>
</dbReference>
<dbReference type="Proteomes" id="UP000091857">
    <property type="component" value="Chromosome 13"/>
</dbReference>
<dbReference type="Pfam" id="PF02096">
    <property type="entry name" value="60KD_IMP"/>
    <property type="match status" value="1"/>
</dbReference>
<feature type="transmembrane region" description="Helical" evidence="8">
    <location>
        <begin position="311"/>
        <end position="332"/>
    </location>
</feature>